<dbReference type="GO" id="GO:0032259">
    <property type="term" value="P:methylation"/>
    <property type="evidence" value="ECO:0007669"/>
    <property type="project" value="UniProtKB-KW"/>
</dbReference>
<keyword evidence="2" id="KW-0489">Methyltransferase</keyword>
<protein>
    <submittedName>
        <fullName evidence="2">Methyltransferase family protein</fullName>
    </submittedName>
</protein>
<evidence type="ECO:0000313" key="3">
    <source>
        <dbReference type="Proteomes" id="UP000294980"/>
    </source>
</evidence>
<proteinExistence type="predicted"/>
<organism evidence="2 3">
    <name type="scientific">Chromatocurvus halotolerans</name>
    <dbReference type="NCBI Taxonomy" id="1132028"/>
    <lineage>
        <taxon>Bacteria</taxon>
        <taxon>Pseudomonadati</taxon>
        <taxon>Pseudomonadota</taxon>
        <taxon>Gammaproteobacteria</taxon>
        <taxon>Cellvibrionales</taxon>
        <taxon>Halieaceae</taxon>
        <taxon>Chromatocurvus</taxon>
    </lineage>
</organism>
<name>A0A4R2LF57_9GAMM</name>
<dbReference type="GO" id="GO:0008168">
    <property type="term" value="F:methyltransferase activity"/>
    <property type="evidence" value="ECO:0007669"/>
    <property type="project" value="UniProtKB-KW"/>
</dbReference>
<dbReference type="Gene3D" id="3.40.50.150">
    <property type="entry name" value="Vaccinia Virus protein VP39"/>
    <property type="match status" value="1"/>
</dbReference>
<evidence type="ECO:0000259" key="1">
    <source>
        <dbReference type="Pfam" id="PF13649"/>
    </source>
</evidence>
<gene>
    <name evidence="2" type="ORF">EV688_102355</name>
</gene>
<evidence type="ECO:0000313" key="2">
    <source>
        <dbReference type="EMBL" id="TCO77895.1"/>
    </source>
</evidence>
<dbReference type="AlphaFoldDB" id="A0A4R2LF57"/>
<comment type="caution">
    <text evidence="2">The sequence shown here is derived from an EMBL/GenBank/DDBJ whole genome shotgun (WGS) entry which is preliminary data.</text>
</comment>
<keyword evidence="3" id="KW-1185">Reference proteome</keyword>
<dbReference type="InterPro" id="IPR029063">
    <property type="entry name" value="SAM-dependent_MTases_sf"/>
</dbReference>
<dbReference type="Proteomes" id="UP000294980">
    <property type="component" value="Unassembled WGS sequence"/>
</dbReference>
<dbReference type="InterPro" id="IPR041698">
    <property type="entry name" value="Methyltransf_25"/>
</dbReference>
<accession>A0A4R2LF57</accession>
<reference evidence="2 3" key="1">
    <citation type="submission" date="2019-03" db="EMBL/GenBank/DDBJ databases">
        <title>Genomic Encyclopedia of Type Strains, Phase IV (KMG-IV): sequencing the most valuable type-strain genomes for metagenomic binning, comparative biology and taxonomic classification.</title>
        <authorList>
            <person name="Goeker M."/>
        </authorList>
    </citation>
    <scope>NUCLEOTIDE SEQUENCE [LARGE SCALE GENOMIC DNA]</scope>
    <source>
        <strain evidence="2 3">DSM 23344</strain>
    </source>
</reference>
<feature type="domain" description="Methyltransferase" evidence="1">
    <location>
        <begin position="54"/>
        <end position="148"/>
    </location>
</feature>
<dbReference type="SUPFAM" id="SSF53335">
    <property type="entry name" value="S-adenosyl-L-methionine-dependent methyltransferases"/>
    <property type="match status" value="1"/>
</dbReference>
<keyword evidence="2" id="KW-0808">Transferase</keyword>
<dbReference type="RefSeq" id="WP_162883772.1">
    <property type="nucleotide sequence ID" value="NZ_QQSW01000001.1"/>
</dbReference>
<dbReference type="CDD" id="cd02440">
    <property type="entry name" value="AdoMet_MTases"/>
    <property type="match status" value="1"/>
</dbReference>
<dbReference type="EMBL" id="SLWX01000002">
    <property type="protein sequence ID" value="TCO77895.1"/>
    <property type="molecule type" value="Genomic_DNA"/>
</dbReference>
<dbReference type="Pfam" id="PF13649">
    <property type="entry name" value="Methyltransf_25"/>
    <property type="match status" value="1"/>
</dbReference>
<sequence>MREGRKKHADWAWSLFWQADNLRACAPVYPVSGGSSLDEAWRGFFGQLPADAAVLDIGTGNGALALLAREALGSFAEVHGVDVAEIDPTTFVSSEEGLQSITFHPGVAMEQLPFGDDCFDAVVGQYALEYSDMRRSVAEVLRALKVDGRFRFLVHASGGTLEARNVLQQRQAQTLLESPLFQDLRRLLPAMMHAQTLEATGSAAADAALQLARTEIDRFSDTLTRLEEHFANEKDTDLVTRLFLAVRQIPAGRLKYSLSDLLKQASDLEARLEAQALRLQAMVDAALDDARLSQLQRDLLDRGATHLEIGEATSASRGLLGYWISGQR</sequence>